<proteinExistence type="predicted"/>
<dbReference type="Proteomes" id="UP001148189">
    <property type="component" value="Unassembled WGS sequence"/>
</dbReference>
<keyword evidence="2" id="KW-1185">Reference proteome</keyword>
<dbReference type="EMBL" id="JAMDHD010000015">
    <property type="protein sequence ID" value="MDD0985330.1"/>
    <property type="molecule type" value="Genomic_DNA"/>
</dbReference>
<evidence type="ECO:0000313" key="1">
    <source>
        <dbReference type="EMBL" id="MDD0985330.1"/>
    </source>
</evidence>
<evidence type="ECO:0000313" key="2">
    <source>
        <dbReference type="Proteomes" id="UP001148189"/>
    </source>
</evidence>
<dbReference type="RefSeq" id="WP_273866313.1">
    <property type="nucleotide sequence ID" value="NZ_JAMDHD010000015.1"/>
</dbReference>
<organism evidence="1 2">
    <name type="scientific">Pseudomonas shahriarae</name>
    <dbReference type="NCBI Taxonomy" id="2745512"/>
    <lineage>
        <taxon>Bacteria</taxon>
        <taxon>Pseudomonadati</taxon>
        <taxon>Pseudomonadota</taxon>
        <taxon>Gammaproteobacteria</taxon>
        <taxon>Pseudomonadales</taxon>
        <taxon>Pseudomonadaceae</taxon>
        <taxon>Pseudomonas</taxon>
    </lineage>
</organism>
<comment type="caution">
    <text evidence="1">The sequence shown here is derived from an EMBL/GenBank/DDBJ whole genome shotgun (WGS) entry which is preliminary data.</text>
</comment>
<gene>
    <name evidence="1" type="ORF">M5G21_10185</name>
</gene>
<sequence>MPSSDYLHGVRVIELNDGTRPIRTISTAVIGLFCTTVAGIGNNAR</sequence>
<protein>
    <submittedName>
        <fullName evidence="1">Uncharacterized protein</fullName>
    </submittedName>
</protein>
<reference evidence="1" key="1">
    <citation type="submission" date="2022-05" db="EMBL/GenBank/DDBJ databases">
        <title>Novel Pseudomonas spp. Isolated from a Rainbow Trout Aquaculture Facility.</title>
        <authorList>
            <person name="Testerman T."/>
            <person name="Graf J."/>
        </authorList>
    </citation>
    <scope>NUCLEOTIDE SEQUENCE</scope>
    <source>
        <strain evidence="1">ID1050</strain>
    </source>
</reference>
<accession>A0ABT5NC64</accession>
<name>A0ABT5NC64_9PSED</name>